<dbReference type="Proteomes" id="UP000001449">
    <property type="component" value="Chromosome 3"/>
</dbReference>
<dbReference type="GeneID" id="7442468"/>
<evidence type="ECO:0000313" key="3">
    <source>
        <dbReference type="Proteomes" id="UP000001449"/>
    </source>
</evidence>
<feature type="compositionally biased region" description="Polar residues" evidence="1">
    <location>
        <begin position="171"/>
        <end position="184"/>
    </location>
</feature>
<feature type="compositionally biased region" description="Pro residues" evidence="1">
    <location>
        <begin position="514"/>
        <end position="525"/>
    </location>
</feature>
<feature type="region of interest" description="Disordered" evidence="1">
    <location>
        <begin position="171"/>
        <end position="273"/>
    </location>
</feature>
<dbReference type="KEGG" id="tps:THAPSDRAFT_3139"/>
<dbReference type="PaxDb" id="35128-Thaps3139"/>
<reference evidence="2 3" key="1">
    <citation type="journal article" date="2004" name="Science">
        <title>The genome of the diatom Thalassiosira pseudonana: ecology, evolution, and metabolism.</title>
        <authorList>
            <person name="Armbrust E.V."/>
            <person name="Berges J.A."/>
            <person name="Bowler C."/>
            <person name="Green B.R."/>
            <person name="Martinez D."/>
            <person name="Putnam N.H."/>
            <person name="Zhou S."/>
            <person name="Allen A.E."/>
            <person name="Apt K.E."/>
            <person name="Bechner M."/>
            <person name="Brzezinski M.A."/>
            <person name="Chaal B.K."/>
            <person name="Chiovitti A."/>
            <person name="Davis A.K."/>
            <person name="Demarest M.S."/>
            <person name="Detter J.C."/>
            <person name="Glavina T."/>
            <person name="Goodstein D."/>
            <person name="Hadi M.Z."/>
            <person name="Hellsten U."/>
            <person name="Hildebrand M."/>
            <person name="Jenkins B.D."/>
            <person name="Jurka J."/>
            <person name="Kapitonov V.V."/>
            <person name="Kroger N."/>
            <person name="Lau W.W."/>
            <person name="Lane T.W."/>
            <person name="Larimer F.W."/>
            <person name="Lippmeier J.C."/>
            <person name="Lucas S."/>
            <person name="Medina M."/>
            <person name="Montsant A."/>
            <person name="Obornik M."/>
            <person name="Parker M.S."/>
            <person name="Palenik B."/>
            <person name="Pazour G.J."/>
            <person name="Richardson P.M."/>
            <person name="Rynearson T.A."/>
            <person name="Saito M.A."/>
            <person name="Schwartz D.C."/>
            <person name="Thamatrakoln K."/>
            <person name="Valentin K."/>
            <person name="Vardi A."/>
            <person name="Wilkerson F.P."/>
            <person name="Rokhsar D.S."/>
        </authorList>
    </citation>
    <scope>NUCLEOTIDE SEQUENCE [LARGE SCALE GENOMIC DNA]</scope>
    <source>
        <strain evidence="2 3">CCMP1335</strain>
    </source>
</reference>
<feature type="compositionally biased region" description="Basic and acidic residues" evidence="1">
    <location>
        <begin position="245"/>
        <end position="256"/>
    </location>
</feature>
<dbReference type="EMBL" id="CM000640">
    <property type="protein sequence ID" value="EED94106.1"/>
    <property type="molecule type" value="Genomic_DNA"/>
</dbReference>
<reference evidence="2 3" key="2">
    <citation type="journal article" date="2008" name="Nature">
        <title>The Phaeodactylum genome reveals the evolutionary history of diatom genomes.</title>
        <authorList>
            <person name="Bowler C."/>
            <person name="Allen A.E."/>
            <person name="Badger J.H."/>
            <person name="Grimwood J."/>
            <person name="Jabbari K."/>
            <person name="Kuo A."/>
            <person name="Maheswari U."/>
            <person name="Martens C."/>
            <person name="Maumus F."/>
            <person name="Otillar R.P."/>
            <person name="Rayko E."/>
            <person name="Salamov A."/>
            <person name="Vandepoele K."/>
            <person name="Beszteri B."/>
            <person name="Gruber A."/>
            <person name="Heijde M."/>
            <person name="Katinka M."/>
            <person name="Mock T."/>
            <person name="Valentin K."/>
            <person name="Verret F."/>
            <person name="Berges J.A."/>
            <person name="Brownlee C."/>
            <person name="Cadoret J.P."/>
            <person name="Chiovitti A."/>
            <person name="Choi C.J."/>
            <person name="Coesel S."/>
            <person name="De Martino A."/>
            <person name="Detter J.C."/>
            <person name="Durkin C."/>
            <person name="Falciatore A."/>
            <person name="Fournet J."/>
            <person name="Haruta M."/>
            <person name="Huysman M.J."/>
            <person name="Jenkins B.D."/>
            <person name="Jiroutova K."/>
            <person name="Jorgensen R.E."/>
            <person name="Joubert Y."/>
            <person name="Kaplan A."/>
            <person name="Kroger N."/>
            <person name="Kroth P.G."/>
            <person name="La Roche J."/>
            <person name="Lindquist E."/>
            <person name="Lommer M."/>
            <person name="Martin-Jezequel V."/>
            <person name="Lopez P.J."/>
            <person name="Lucas S."/>
            <person name="Mangogna M."/>
            <person name="McGinnis K."/>
            <person name="Medlin L.K."/>
            <person name="Montsant A."/>
            <person name="Oudot-Le Secq M.P."/>
            <person name="Napoli C."/>
            <person name="Obornik M."/>
            <person name="Parker M.S."/>
            <person name="Petit J.L."/>
            <person name="Porcel B.M."/>
            <person name="Poulsen N."/>
            <person name="Robison M."/>
            <person name="Rychlewski L."/>
            <person name="Rynearson T.A."/>
            <person name="Schmutz J."/>
            <person name="Shapiro H."/>
            <person name="Siaut M."/>
            <person name="Stanley M."/>
            <person name="Sussman M.R."/>
            <person name="Taylor A.R."/>
            <person name="Vardi A."/>
            <person name="von Dassow P."/>
            <person name="Vyverman W."/>
            <person name="Willis A."/>
            <person name="Wyrwicz L.S."/>
            <person name="Rokhsar D.S."/>
            <person name="Weissenbach J."/>
            <person name="Armbrust E.V."/>
            <person name="Green B.R."/>
            <person name="Van de Peer Y."/>
            <person name="Grigoriev I.V."/>
        </authorList>
    </citation>
    <scope>NUCLEOTIDE SEQUENCE [LARGE SCALE GENOMIC DNA]</scope>
    <source>
        <strain evidence="2 3">CCMP1335</strain>
    </source>
</reference>
<feature type="region of interest" description="Disordered" evidence="1">
    <location>
        <begin position="392"/>
        <end position="416"/>
    </location>
</feature>
<accession>B8BWX5</accession>
<evidence type="ECO:0000313" key="2">
    <source>
        <dbReference type="EMBL" id="EED94106.1"/>
    </source>
</evidence>
<feature type="compositionally biased region" description="Polar residues" evidence="1">
    <location>
        <begin position="1"/>
        <end position="11"/>
    </location>
</feature>
<name>B8BWX5_THAPS</name>
<dbReference type="InParanoid" id="B8BWX5"/>
<feature type="region of interest" description="Disordered" evidence="1">
    <location>
        <begin position="498"/>
        <end position="566"/>
    </location>
</feature>
<evidence type="ECO:0000256" key="1">
    <source>
        <dbReference type="SAM" id="MobiDB-lite"/>
    </source>
</evidence>
<dbReference type="HOGENOM" id="CLU_333325_0_0_1"/>
<dbReference type="RefSeq" id="XP_002288670.1">
    <property type="nucleotide sequence ID" value="XM_002288634.1"/>
</dbReference>
<feature type="compositionally biased region" description="Polar residues" evidence="1">
    <location>
        <begin position="20"/>
        <end position="34"/>
    </location>
</feature>
<feature type="region of interest" description="Disordered" evidence="1">
    <location>
        <begin position="326"/>
        <end position="368"/>
    </location>
</feature>
<gene>
    <name evidence="2" type="ORF">THAPSDRAFT_3139</name>
</gene>
<organism evidence="2 3">
    <name type="scientific">Thalassiosira pseudonana</name>
    <name type="common">Marine diatom</name>
    <name type="synonym">Cyclotella nana</name>
    <dbReference type="NCBI Taxonomy" id="35128"/>
    <lineage>
        <taxon>Eukaryota</taxon>
        <taxon>Sar</taxon>
        <taxon>Stramenopiles</taxon>
        <taxon>Ochrophyta</taxon>
        <taxon>Bacillariophyta</taxon>
        <taxon>Coscinodiscophyceae</taxon>
        <taxon>Thalassiosirophycidae</taxon>
        <taxon>Thalassiosirales</taxon>
        <taxon>Thalassiosiraceae</taxon>
        <taxon>Thalassiosira</taxon>
    </lineage>
</organism>
<dbReference type="eggNOG" id="ENOG502SXAK">
    <property type="taxonomic scope" value="Eukaryota"/>
</dbReference>
<feature type="compositionally biased region" description="Low complexity" evidence="1">
    <location>
        <begin position="106"/>
        <end position="120"/>
    </location>
</feature>
<feature type="compositionally biased region" description="Basic and acidic residues" evidence="1">
    <location>
        <begin position="340"/>
        <end position="366"/>
    </location>
</feature>
<feature type="compositionally biased region" description="Polar residues" evidence="1">
    <location>
        <begin position="195"/>
        <end position="207"/>
    </location>
</feature>
<feature type="compositionally biased region" description="Polar residues" evidence="1">
    <location>
        <begin position="76"/>
        <end position="98"/>
    </location>
</feature>
<feature type="compositionally biased region" description="Polar residues" evidence="1">
    <location>
        <begin position="214"/>
        <end position="243"/>
    </location>
</feature>
<keyword evidence="3" id="KW-1185">Reference proteome</keyword>
<protein>
    <submittedName>
        <fullName evidence="2">Uncharacterized protein</fullName>
    </submittedName>
</protein>
<feature type="compositionally biased region" description="Polar residues" evidence="1">
    <location>
        <begin position="529"/>
        <end position="539"/>
    </location>
</feature>
<feature type="compositionally biased region" description="Basic and acidic residues" evidence="1">
    <location>
        <begin position="395"/>
        <end position="404"/>
    </location>
</feature>
<feature type="compositionally biased region" description="Low complexity" evidence="1">
    <location>
        <begin position="185"/>
        <end position="194"/>
    </location>
</feature>
<sequence length="858" mass="95110">MTTNNIGSTNFVPLAPPAASKSSTQQRFTWSTWLSPKIARPRPQHRRDNDDMDDDSPRRSRQQQQRPRRASFDEPIQNTRSVDNEDSSAIMSSWGSDNTWDDSRSSDQQQRSPRSTTNQSQSLLTSFLLHLNGLLPEYCNHLSHASDITSSDGASRAIRVLEKGGKTLSLSEHLSPSKTVAQLQSSSPTTPSSSANTGVSSAPSSPLSLFKRNTPATQLTPKSDSANSPFQNIQQWLSPASSPKSRRDNRINEKNVPHLPGIPRSAPSSPYSGNPILFGQGLATTRRNSVAESEWERFISPFLMLAGAEVLYGRMEHVIDPESQTRFESGETFVGSGGKRNMDDSRKKSNDKHDNEVKSGRNDDQQTHLASAKSMITSFFDGIRRSILVNTDNETTNHSDDTAHPLRPIPSSNSLDRAYSGYEKKPTLVKFAMQHLSPRSVPINVGLEQQKEENESLLLVSSYDPTKRGSRRLISMYRQIREELIIVSEYLVDPVLGARSNGNEDGPRGLSRQYPPPRKLPPPPLHIDQPTSITSSSDLASRIRLNPSCSQSGNEGVPPEDEQMSLPSADDLRERAALSLRQTLDAIIEFTDASIPDWASLDESMVKLLLARLEREVKAMELALITVKQMSDCNFFDCVLNQRKLFVHLGPSPSYSDLAFLPMMWIRTSLARTESIMRVVFSQQLLLESQSETTGKNASETDIDAMFSGFISAHKNGLPLAVAVAHKSDGTGGGDKENTGDSSIVSWSPLYINTSMQTNQRDSSVDRTPDNTNLVRLFRDNFSNNNDRDDAIGESDWPLNEWDQIQQCLSSNNPQPSKCNVYSGESKIDQRKVVSHCHVAPITSSINVYEYGSLESIS</sequence>
<feature type="region of interest" description="Disordered" evidence="1">
    <location>
        <begin position="1"/>
        <end position="120"/>
    </location>
</feature>
<dbReference type="AlphaFoldDB" id="B8BWX5"/>
<proteinExistence type="predicted"/>